<reference evidence="4" key="1">
    <citation type="submission" date="2025-08" db="UniProtKB">
        <authorList>
            <consortium name="Ensembl"/>
        </authorList>
    </citation>
    <scope>IDENTIFICATION</scope>
</reference>
<dbReference type="FunFam" id="1.20.900.10:FF:000019">
    <property type="entry name" value="Pleckstrin homology domain-containing family G member 1"/>
    <property type="match status" value="1"/>
</dbReference>
<organism evidence="4 5">
    <name type="scientific">Serinus canaria</name>
    <name type="common">Island canary</name>
    <name type="synonym">Fringilla canaria</name>
    <dbReference type="NCBI Taxonomy" id="9135"/>
    <lineage>
        <taxon>Eukaryota</taxon>
        <taxon>Metazoa</taxon>
        <taxon>Chordata</taxon>
        <taxon>Craniata</taxon>
        <taxon>Vertebrata</taxon>
        <taxon>Euteleostomi</taxon>
        <taxon>Archelosauria</taxon>
        <taxon>Archosauria</taxon>
        <taxon>Dinosauria</taxon>
        <taxon>Saurischia</taxon>
        <taxon>Theropoda</taxon>
        <taxon>Coelurosauria</taxon>
        <taxon>Aves</taxon>
        <taxon>Neognathae</taxon>
        <taxon>Neoaves</taxon>
        <taxon>Telluraves</taxon>
        <taxon>Australaves</taxon>
        <taxon>Passeriformes</taxon>
        <taxon>Passeroidea</taxon>
        <taxon>Fringillidae</taxon>
        <taxon>Carduelinae</taxon>
        <taxon>Serinus</taxon>
    </lineage>
</organism>
<keyword evidence="1" id="KW-0597">Phosphoprotein</keyword>
<dbReference type="SMART" id="SM00325">
    <property type="entry name" value="RhoGEF"/>
    <property type="match status" value="1"/>
</dbReference>
<dbReference type="PANTHER" id="PTHR45924">
    <property type="entry name" value="FI17866P1"/>
    <property type="match status" value="1"/>
</dbReference>
<dbReference type="Gene3D" id="1.20.900.10">
    <property type="entry name" value="Dbl homology (DH) domain"/>
    <property type="match status" value="1"/>
</dbReference>
<name>A0A8C9NA34_SERCA</name>
<evidence type="ECO:0000256" key="2">
    <source>
        <dbReference type="SAM" id="MobiDB-lite"/>
    </source>
</evidence>
<accession>A0A8C9NA34</accession>
<dbReference type="InterPro" id="IPR035899">
    <property type="entry name" value="DBL_dom_sf"/>
</dbReference>
<dbReference type="PROSITE" id="PS50010">
    <property type="entry name" value="DH_2"/>
    <property type="match status" value="1"/>
</dbReference>
<sequence length="310" mass="35156">MERVIRHWNRLQWWNSYPVWMWCLRTWVALAVLDSIILEDSIKHHQTLMEWQLKLLVAHPRKSSSGLHNANNNASPGGWPGARGGHPLAAFGGPGAKPSYLDRVVQEIVESERTYARDLRSIVEGYLGKIIDAEEPVLRPEQVSALFGNIEDIYELSSTLLQNLESCANDPVAVAVCFVTRSQEFAIYTQYCNNYPSSVAALTECMRSKVQARFLRECQERLRHALPLGAYLLKPVQRILKYHLLLQEIARHFEHKAGDDYELVLEAIDTMTCVAWYINDMKRKHEHAIRQQVGTGGHQGNATGVVGGSR</sequence>
<dbReference type="CDD" id="cd00160">
    <property type="entry name" value="RhoGEF"/>
    <property type="match status" value="1"/>
</dbReference>
<dbReference type="AlphaFoldDB" id="A0A8C9NA34"/>
<dbReference type="GO" id="GO:2000114">
    <property type="term" value="P:regulation of establishment of cell polarity"/>
    <property type="evidence" value="ECO:0007669"/>
    <property type="project" value="TreeGrafter"/>
</dbReference>
<evidence type="ECO:0000313" key="4">
    <source>
        <dbReference type="Ensembl" id="ENSSCAP00000014135.1"/>
    </source>
</evidence>
<keyword evidence="5" id="KW-1185">Reference proteome</keyword>
<feature type="region of interest" description="Disordered" evidence="2">
    <location>
        <begin position="290"/>
        <end position="310"/>
    </location>
</feature>
<feature type="domain" description="DH" evidence="3">
    <location>
        <begin position="100"/>
        <end position="281"/>
    </location>
</feature>
<evidence type="ECO:0000313" key="5">
    <source>
        <dbReference type="Proteomes" id="UP000694409"/>
    </source>
</evidence>
<dbReference type="Ensembl" id="ENSSCAT00000015859.1">
    <property type="protein sequence ID" value="ENSSCAP00000014135.1"/>
    <property type="gene ID" value="ENSSCAG00000010408.1"/>
</dbReference>
<dbReference type="OMA" id="SAYHIDC"/>
<protein>
    <recommendedName>
        <fullName evidence="3">DH domain-containing protein</fullName>
    </recommendedName>
</protein>
<feature type="compositionally biased region" description="Gly residues" evidence="2">
    <location>
        <begin position="294"/>
        <end position="310"/>
    </location>
</feature>
<dbReference type="GO" id="GO:0005085">
    <property type="term" value="F:guanyl-nucleotide exchange factor activity"/>
    <property type="evidence" value="ECO:0007669"/>
    <property type="project" value="InterPro"/>
</dbReference>
<dbReference type="InterPro" id="IPR000219">
    <property type="entry name" value="DH_dom"/>
</dbReference>
<dbReference type="SUPFAM" id="SSF48065">
    <property type="entry name" value="DBL homology domain (DH-domain)"/>
    <property type="match status" value="1"/>
</dbReference>
<dbReference type="PANTHER" id="PTHR45924:SF4">
    <property type="entry name" value="PLECKSTRIN HOMOLOGY DOMAIN-CONTAINING FAMILY G MEMBER 3"/>
    <property type="match status" value="1"/>
</dbReference>
<dbReference type="GO" id="GO:0031267">
    <property type="term" value="F:small GTPase binding"/>
    <property type="evidence" value="ECO:0007669"/>
    <property type="project" value="TreeGrafter"/>
</dbReference>
<dbReference type="Pfam" id="PF00621">
    <property type="entry name" value="RhoGEF"/>
    <property type="match status" value="1"/>
</dbReference>
<dbReference type="Proteomes" id="UP000694409">
    <property type="component" value="Unassembled WGS sequence"/>
</dbReference>
<reference evidence="4" key="2">
    <citation type="submission" date="2025-09" db="UniProtKB">
        <authorList>
            <consortium name="Ensembl"/>
        </authorList>
    </citation>
    <scope>IDENTIFICATION</scope>
</reference>
<evidence type="ECO:0000259" key="3">
    <source>
        <dbReference type="PROSITE" id="PS50010"/>
    </source>
</evidence>
<proteinExistence type="predicted"/>
<dbReference type="GeneTree" id="ENSGT00940000156521"/>
<dbReference type="GO" id="GO:0005829">
    <property type="term" value="C:cytosol"/>
    <property type="evidence" value="ECO:0007669"/>
    <property type="project" value="UniProtKB-ARBA"/>
</dbReference>
<evidence type="ECO:0000256" key="1">
    <source>
        <dbReference type="ARBA" id="ARBA00022553"/>
    </source>
</evidence>